<dbReference type="InterPro" id="IPR029325">
    <property type="entry name" value="ITPR-bd"/>
</dbReference>
<dbReference type="PANTHER" id="PTHR17469">
    <property type="entry name" value="SPERM SPECIFIC ANTIGEN 2-RELATED"/>
    <property type="match status" value="1"/>
</dbReference>
<feature type="region of interest" description="Disordered" evidence="2">
    <location>
        <begin position="580"/>
        <end position="605"/>
    </location>
</feature>
<reference evidence="5" key="1">
    <citation type="submission" date="2025-08" db="UniProtKB">
        <authorList>
            <consortium name="RefSeq"/>
        </authorList>
    </citation>
    <scope>IDENTIFICATION</scope>
    <source>
        <tissue evidence="5">Whole organism</tissue>
    </source>
</reference>
<dbReference type="InterPro" id="IPR043444">
    <property type="entry name" value="TESPA1-like"/>
</dbReference>
<organism evidence="4 5">
    <name type="scientific">Frankliniella occidentalis</name>
    <name type="common">Western flower thrips</name>
    <name type="synonym">Euthrips occidentalis</name>
    <dbReference type="NCBI Taxonomy" id="133901"/>
    <lineage>
        <taxon>Eukaryota</taxon>
        <taxon>Metazoa</taxon>
        <taxon>Ecdysozoa</taxon>
        <taxon>Arthropoda</taxon>
        <taxon>Hexapoda</taxon>
        <taxon>Insecta</taxon>
        <taxon>Pterygota</taxon>
        <taxon>Neoptera</taxon>
        <taxon>Paraneoptera</taxon>
        <taxon>Thysanoptera</taxon>
        <taxon>Terebrantia</taxon>
        <taxon>Thripoidea</taxon>
        <taxon>Thripidae</taxon>
        <taxon>Frankliniella</taxon>
    </lineage>
</organism>
<feature type="coiled-coil region" evidence="1">
    <location>
        <begin position="1267"/>
        <end position="1294"/>
    </location>
</feature>
<feature type="compositionally biased region" description="Polar residues" evidence="2">
    <location>
        <begin position="702"/>
        <end position="729"/>
    </location>
</feature>
<feature type="compositionally biased region" description="Polar residues" evidence="2">
    <location>
        <begin position="428"/>
        <end position="444"/>
    </location>
</feature>
<proteinExistence type="predicted"/>
<evidence type="ECO:0000256" key="2">
    <source>
        <dbReference type="SAM" id="MobiDB-lite"/>
    </source>
</evidence>
<feature type="region of interest" description="Disordered" evidence="2">
    <location>
        <begin position="537"/>
        <end position="561"/>
    </location>
</feature>
<keyword evidence="4" id="KW-1185">Reference proteome</keyword>
<dbReference type="KEGG" id="foc:113208651"/>
<name>A0A6J1SLD9_FRAOC</name>
<gene>
    <name evidence="5" type="primary">LOC113208651</name>
</gene>
<evidence type="ECO:0000256" key="1">
    <source>
        <dbReference type="SAM" id="Coils"/>
    </source>
</evidence>
<feature type="region of interest" description="Disordered" evidence="2">
    <location>
        <begin position="634"/>
        <end position="745"/>
    </location>
</feature>
<feature type="domain" description="ITPR-interacting" evidence="3">
    <location>
        <begin position="422"/>
        <end position="580"/>
    </location>
</feature>
<dbReference type="CTD" id="37039"/>
<keyword evidence="1" id="KW-0175">Coiled coil</keyword>
<dbReference type="GO" id="GO:0005102">
    <property type="term" value="F:signaling receptor binding"/>
    <property type="evidence" value="ECO:0007669"/>
    <property type="project" value="InterPro"/>
</dbReference>
<feature type="region of interest" description="Disordered" evidence="2">
    <location>
        <begin position="1061"/>
        <end position="1082"/>
    </location>
</feature>
<dbReference type="OrthoDB" id="6088188at2759"/>
<feature type="region of interest" description="Disordered" evidence="2">
    <location>
        <begin position="394"/>
        <end position="446"/>
    </location>
</feature>
<sequence>MISFLQFNICIMESAAGTKSEGQAQTLQNRVRDVFRRGLQWKWDKDYPSFRGSKDRNGASSQGDEIADVPSQRNWPQFAPIAIQKFRRLFSSDGSSDHCDSNIDRVDAEVAPWVENPEGEEQHSASEMVRMKAQDKKSGEMLKLEEVCENTLPVNALSFTNVTLECTSHLESTNTSKNQQDQDCVSRVVPTMASNMDLRKSKIMKSDSCEQNLLKTTSGDQEHISKDLETIINNPLDDCDVDKTELCLMKPELGSNRNSDSTATAVDHVVAYDSSDIPSSVNCKESVKTNVPEEYTTSSSLLSNDTIVTSQAGSTNPAIVLSTMDSVKLPNQHAKKLGEQLYLNIDSSSGAGMHARKSPVTVQEWVDSIPLSQHMEEDVDSSNTEVEMSLKIESQDKGDMCPSVTIRPSSSQSGLAADQRREAFSRDVSPSLQSDTGSHGSSVDSYLEARRPDPEEVLLGLGFGGPLHNTEAEVSRIPARFLQQSKVKGVAIDDFLRYQQDLIETFESGYSGYRGLTGGAQIPSVIVAKIMEKLREHERESSIKSSAGSSPGQHAEISKRRFSRAAQRVTILTKMKSRDSIASGTQAHSVLNPDNRKFLDNQGSKSPEVLRKRMIIGQRSFTFDVDGQLIETEINSEDVDTPEAVAPKPPPPRPLVHKDSVLSSATSLSLTSYDSESDTDEASGLARNVSEVGSKHQDLHSFLSSPMSPRIQNSSSCNLTSSLQNSGNSPEKRRRSLPSPSDLLSKLPSVDFLEKHVSMEPKSNPMLLNKTENLPTSTPEKDVSWKKLHRVKSAPSISPVVSTTFDVLHIHPEENLSDLGEVVEENGNYESHEKSKMDVATLSPVLKPSRISKSILKTCLKRTQLSDARQLSHYEITDFVLPDDCISPLTSPESHQSTFSTDDQYNQHLPRMFSMPKSSAMYLDKEMRRKLSLNSSIDSYVAKNVAHSPDLKNWSTSSVSSWESEREQSFKMGVDEDEDNASVFEENDSHTALRTSQTDLNAATNRRRGSLKRQEKFDVEDASIGILPNVNLKVDAANVVAAQGDSFEMEELAVEDDNKGFRTGSAHSDSSGFQEETNTNSKEKIRASLVKQLSESEPMLHTQVFPDEPPMHSAEHLKRLSLPVIRVQDESGLIQWRASNICEKNNPSSLRRVQSLPAQISHLGLGRLYDSISPGSLTDSIGNMFNGSSCSDESVIHLPRKSVDVTSEIYKPDLLPLPVAIVDYEGEVEALRTPRECCKCNCKLKKSLTKCHDDLLAQNRSECMGSISKNLETLKEAQNRIKDALQQVQNHLCSSSDCNMNVALQQVATVIQHQNTLCSQLEGLNTNLLSTVNNPSIQGVNTNPSSSSRRKVILEGNYSNLQHSPENCVLLSQVVERENRKLQDLVRLNVDELAQIRALLEKLLPNVNM</sequence>
<dbReference type="RefSeq" id="XP_026281568.1">
    <property type="nucleotide sequence ID" value="XM_026425783.2"/>
</dbReference>
<feature type="compositionally biased region" description="Polar residues" evidence="2">
    <location>
        <begin position="580"/>
        <end position="589"/>
    </location>
</feature>
<dbReference type="GeneID" id="113208651"/>
<dbReference type="Pfam" id="PF14722">
    <property type="entry name" value="KRAP_IP3R_bind"/>
    <property type="match status" value="1"/>
</dbReference>
<protein>
    <submittedName>
        <fullName evidence="5">Uncharacterized protein LOC113208651 isoform X1</fullName>
    </submittedName>
</protein>
<dbReference type="PANTHER" id="PTHR17469:SF15">
    <property type="entry name" value="ITPR-INTERACTING DOMAIN-CONTAINING PROTEIN"/>
    <property type="match status" value="1"/>
</dbReference>
<evidence type="ECO:0000313" key="5">
    <source>
        <dbReference type="RefSeq" id="XP_026281568.1"/>
    </source>
</evidence>
<evidence type="ECO:0000313" key="4">
    <source>
        <dbReference type="Proteomes" id="UP000504606"/>
    </source>
</evidence>
<feature type="region of interest" description="Disordered" evidence="2">
    <location>
        <begin position="50"/>
        <end position="71"/>
    </location>
</feature>
<accession>A0A6J1SLD9</accession>
<dbReference type="SMART" id="SM01257">
    <property type="entry name" value="KRAP_IP3R_bind"/>
    <property type="match status" value="1"/>
</dbReference>
<feature type="compositionally biased region" description="Polar residues" evidence="2">
    <location>
        <begin position="1065"/>
        <end position="1080"/>
    </location>
</feature>
<evidence type="ECO:0000259" key="3">
    <source>
        <dbReference type="SMART" id="SM01257"/>
    </source>
</evidence>
<dbReference type="Proteomes" id="UP000504606">
    <property type="component" value="Unplaced"/>
</dbReference>
<feature type="compositionally biased region" description="Low complexity" evidence="2">
    <location>
        <begin position="661"/>
        <end position="674"/>
    </location>
</feature>